<protein>
    <submittedName>
        <fullName evidence="3">Uncharacterized protein</fullName>
    </submittedName>
</protein>
<evidence type="ECO:0000256" key="1">
    <source>
        <dbReference type="ARBA" id="ARBA00022786"/>
    </source>
</evidence>
<dbReference type="PANTHER" id="PTHR23315:SF7">
    <property type="entry name" value="U-BOX DOMAIN-CONTAINING PROTEIN 4"/>
    <property type="match status" value="1"/>
</dbReference>
<proteinExistence type="predicted"/>
<evidence type="ECO:0000256" key="2">
    <source>
        <dbReference type="SAM" id="MobiDB-lite"/>
    </source>
</evidence>
<dbReference type="PANTHER" id="PTHR23315">
    <property type="entry name" value="U BOX DOMAIN-CONTAINING"/>
    <property type="match status" value="1"/>
</dbReference>
<evidence type="ECO:0000313" key="4">
    <source>
        <dbReference type="Proteomes" id="UP001190700"/>
    </source>
</evidence>
<gene>
    <name evidence="3" type="ORF">CYMTET_26865</name>
</gene>
<dbReference type="InterPro" id="IPR000225">
    <property type="entry name" value="Armadillo"/>
</dbReference>
<dbReference type="AlphaFoldDB" id="A0AAE0KXK4"/>
<dbReference type="InterPro" id="IPR016024">
    <property type="entry name" value="ARM-type_fold"/>
</dbReference>
<sequence>MRAVQIATTSRALGCHAVTLDVLVAHLRTDVAETKEHAAAALLRLAKGTPNKSVFHRGGAILPLASLLLTGSERGQVIAAAILAEVALDADSQLVLCNSGAVGVLVAMLKSGTKAAKGRAAEILLLLSTREENHAVLRTEGVPRVLVDTVNSTSLEEDDRLARAATVAVVHLASQSQSLQSLDEAGGTPLLLQLLQEKEGEEPEAASLTLALWRRIQLGGPTMQALVDNGVVATLVHVARVGSQVAQESAVGALSSLTEMFHNPCCQLIRKSRGLPELVNALKRGTRAAKGYAAQTLEQLAEDPEGPSEILQAVGILPLLALLKAPEVAYTPLAIQGSVMAIMHRLVGHRPSRETLRKVGAVTILATWLPDPFCEDEDVDGDVDGEVKEEPSSEGKPAGRGELSHQGVRVLLLVLRALFTLCDTALACREDLASANALPRLLHVMHGPYPEDVSSQWTWPSWIPQNIVLAVDPAVARWDVS</sequence>
<name>A0AAE0KXK4_9CHLO</name>
<reference evidence="3 4" key="1">
    <citation type="journal article" date="2015" name="Genome Biol. Evol.">
        <title>Comparative Genomics of a Bacterivorous Green Alga Reveals Evolutionary Causalities and Consequences of Phago-Mixotrophic Mode of Nutrition.</title>
        <authorList>
            <person name="Burns J.A."/>
            <person name="Paasch A."/>
            <person name="Narechania A."/>
            <person name="Kim E."/>
        </authorList>
    </citation>
    <scope>NUCLEOTIDE SEQUENCE [LARGE SCALE GENOMIC DNA]</scope>
    <source>
        <strain evidence="3 4">PLY_AMNH</strain>
    </source>
</reference>
<keyword evidence="4" id="KW-1185">Reference proteome</keyword>
<comment type="caution">
    <text evidence="3">The sequence shown here is derived from an EMBL/GenBank/DDBJ whole genome shotgun (WGS) entry which is preliminary data.</text>
</comment>
<keyword evidence="1" id="KW-0833">Ubl conjugation pathway</keyword>
<accession>A0AAE0KXK4</accession>
<dbReference type="EMBL" id="LGRX02014580">
    <property type="protein sequence ID" value="KAK3264392.1"/>
    <property type="molecule type" value="Genomic_DNA"/>
</dbReference>
<feature type="region of interest" description="Disordered" evidence="2">
    <location>
        <begin position="379"/>
        <end position="401"/>
    </location>
</feature>
<dbReference type="Gene3D" id="1.25.10.10">
    <property type="entry name" value="Leucine-rich Repeat Variant"/>
    <property type="match status" value="3"/>
</dbReference>
<dbReference type="InterPro" id="IPR011989">
    <property type="entry name" value="ARM-like"/>
</dbReference>
<dbReference type="SUPFAM" id="SSF48371">
    <property type="entry name" value="ARM repeat"/>
    <property type="match status" value="1"/>
</dbReference>
<dbReference type="SMART" id="SM00185">
    <property type="entry name" value="ARM"/>
    <property type="match status" value="5"/>
</dbReference>
<dbReference type="Proteomes" id="UP001190700">
    <property type="component" value="Unassembled WGS sequence"/>
</dbReference>
<evidence type="ECO:0000313" key="3">
    <source>
        <dbReference type="EMBL" id="KAK3264392.1"/>
    </source>
</evidence>
<organism evidence="3 4">
    <name type="scientific">Cymbomonas tetramitiformis</name>
    <dbReference type="NCBI Taxonomy" id="36881"/>
    <lineage>
        <taxon>Eukaryota</taxon>
        <taxon>Viridiplantae</taxon>
        <taxon>Chlorophyta</taxon>
        <taxon>Pyramimonadophyceae</taxon>
        <taxon>Pyramimonadales</taxon>
        <taxon>Pyramimonadaceae</taxon>
        <taxon>Cymbomonas</taxon>
    </lineage>
</organism>
<feature type="compositionally biased region" description="Basic and acidic residues" evidence="2">
    <location>
        <begin position="385"/>
        <end position="401"/>
    </location>
</feature>